<dbReference type="PANTHER" id="PTHR21299:SF2">
    <property type="entry name" value="CYTIDYLATE KINASE"/>
    <property type="match status" value="1"/>
</dbReference>
<accession>A0A2K9PKA9</accession>
<dbReference type="HAMAP" id="MF_00238">
    <property type="entry name" value="Cytidyl_kinase_type1"/>
    <property type="match status" value="1"/>
</dbReference>
<sequence length="231" mass="26100">MNKITIAIDGFSSTGKSTVAKQLAKHLGYVYVDTGAMYRAVTFYAMENGLIGDDDFNVEALIYQLPHMEIAFKFNETLGFAEVYLNGVNIEKKIRTLEVSSFVSKVAAISQVRHKLVEQQQRMGKDKGIVMDGRDIGTVVFPDAELKLFMTASAEKRAMRRYEELTGRGDNVIYEDVLFNVQERDRIDTTREDSPLVKANDAIEIDNSNMTLDEQFDKILSLTKMTLESLE</sequence>
<protein>
    <recommendedName>
        <fullName evidence="8">Cytidylate kinase</fullName>
        <shortName evidence="8">CK</shortName>
        <ecNumber evidence="8">2.7.4.25</ecNumber>
    </recommendedName>
    <alternativeName>
        <fullName evidence="8">Cytidine monophosphate kinase</fullName>
        <shortName evidence="8">CMP kinase</shortName>
    </alternativeName>
</protein>
<keyword evidence="8" id="KW-0963">Cytoplasm</keyword>
<dbReference type="Pfam" id="PF02224">
    <property type="entry name" value="Cytidylate_kin"/>
    <property type="match status" value="1"/>
</dbReference>
<dbReference type="EMBL" id="CP025791">
    <property type="protein sequence ID" value="AUP77484.1"/>
    <property type="molecule type" value="Genomic_DNA"/>
</dbReference>
<dbReference type="CDD" id="cd02020">
    <property type="entry name" value="CMPK"/>
    <property type="match status" value="1"/>
</dbReference>
<evidence type="ECO:0000256" key="5">
    <source>
        <dbReference type="ARBA" id="ARBA00022840"/>
    </source>
</evidence>
<dbReference type="EC" id="2.7.4.25" evidence="8"/>
<dbReference type="GO" id="GO:0015949">
    <property type="term" value="P:nucleobase-containing small molecule interconversion"/>
    <property type="evidence" value="ECO:0007669"/>
    <property type="project" value="TreeGrafter"/>
</dbReference>
<reference evidence="10 11" key="1">
    <citation type="submission" date="2018-01" db="EMBL/GenBank/DDBJ databases">
        <title>Complete genome sequence of Flavivirga eckloniae ECD14 isolated from seaweed Ecklonia cava.</title>
        <authorList>
            <person name="Lee J.H."/>
            <person name="Baik K.S."/>
            <person name="Seong C.N."/>
        </authorList>
    </citation>
    <scope>NUCLEOTIDE SEQUENCE [LARGE SCALE GENOMIC DNA]</scope>
    <source>
        <strain evidence="10 11">ECD14</strain>
    </source>
</reference>
<evidence type="ECO:0000256" key="1">
    <source>
        <dbReference type="ARBA" id="ARBA00009427"/>
    </source>
</evidence>
<dbReference type="Proteomes" id="UP000235826">
    <property type="component" value="Chromosome"/>
</dbReference>
<comment type="similarity">
    <text evidence="1 8">Belongs to the cytidylate kinase family. Type 1 subfamily.</text>
</comment>
<dbReference type="InterPro" id="IPR027417">
    <property type="entry name" value="P-loop_NTPase"/>
</dbReference>
<dbReference type="SUPFAM" id="SSF52540">
    <property type="entry name" value="P-loop containing nucleoside triphosphate hydrolases"/>
    <property type="match status" value="1"/>
</dbReference>
<dbReference type="GO" id="GO:0036430">
    <property type="term" value="F:CMP kinase activity"/>
    <property type="evidence" value="ECO:0007669"/>
    <property type="project" value="RHEA"/>
</dbReference>
<feature type="binding site" evidence="8">
    <location>
        <begin position="10"/>
        <end position="18"/>
    </location>
    <ligand>
        <name>ATP</name>
        <dbReference type="ChEBI" id="CHEBI:30616"/>
    </ligand>
</feature>
<evidence type="ECO:0000313" key="10">
    <source>
        <dbReference type="EMBL" id="AUP77484.1"/>
    </source>
</evidence>
<dbReference type="KEGG" id="fek:C1H87_01600"/>
<proteinExistence type="inferred from homology"/>
<dbReference type="GO" id="GO:0005524">
    <property type="term" value="F:ATP binding"/>
    <property type="evidence" value="ECO:0007669"/>
    <property type="project" value="UniProtKB-UniRule"/>
</dbReference>
<evidence type="ECO:0000256" key="7">
    <source>
        <dbReference type="ARBA" id="ARBA00048478"/>
    </source>
</evidence>
<dbReference type="AlphaFoldDB" id="A0A2K9PKA9"/>
<dbReference type="PANTHER" id="PTHR21299">
    <property type="entry name" value="CYTIDYLATE KINASE/PANTOATE-BETA-ALANINE LIGASE"/>
    <property type="match status" value="1"/>
</dbReference>
<keyword evidence="5 8" id="KW-0067">ATP-binding</keyword>
<dbReference type="GO" id="GO:0005829">
    <property type="term" value="C:cytosol"/>
    <property type="evidence" value="ECO:0007669"/>
    <property type="project" value="TreeGrafter"/>
</dbReference>
<dbReference type="InterPro" id="IPR011994">
    <property type="entry name" value="Cytidylate_kinase_dom"/>
</dbReference>
<dbReference type="NCBIfam" id="TIGR00017">
    <property type="entry name" value="cmk"/>
    <property type="match status" value="1"/>
</dbReference>
<evidence type="ECO:0000256" key="2">
    <source>
        <dbReference type="ARBA" id="ARBA00022679"/>
    </source>
</evidence>
<comment type="catalytic activity">
    <reaction evidence="7 8">
        <text>CMP + ATP = CDP + ADP</text>
        <dbReference type="Rhea" id="RHEA:11600"/>
        <dbReference type="ChEBI" id="CHEBI:30616"/>
        <dbReference type="ChEBI" id="CHEBI:58069"/>
        <dbReference type="ChEBI" id="CHEBI:60377"/>
        <dbReference type="ChEBI" id="CHEBI:456216"/>
        <dbReference type="EC" id="2.7.4.25"/>
    </reaction>
</comment>
<feature type="domain" description="Cytidylate kinase" evidence="9">
    <location>
        <begin position="6"/>
        <end position="223"/>
    </location>
</feature>
<organism evidence="10 11">
    <name type="scientific">Flavivirga eckloniae</name>
    <dbReference type="NCBI Taxonomy" id="1803846"/>
    <lineage>
        <taxon>Bacteria</taxon>
        <taxon>Pseudomonadati</taxon>
        <taxon>Bacteroidota</taxon>
        <taxon>Flavobacteriia</taxon>
        <taxon>Flavobacteriales</taxon>
        <taxon>Flavobacteriaceae</taxon>
        <taxon>Flavivirga</taxon>
    </lineage>
</organism>
<keyword evidence="3 8" id="KW-0547">Nucleotide-binding</keyword>
<keyword evidence="11" id="KW-1185">Reference proteome</keyword>
<evidence type="ECO:0000256" key="3">
    <source>
        <dbReference type="ARBA" id="ARBA00022741"/>
    </source>
</evidence>
<evidence type="ECO:0000313" key="11">
    <source>
        <dbReference type="Proteomes" id="UP000235826"/>
    </source>
</evidence>
<dbReference type="RefSeq" id="WP_102754144.1">
    <property type="nucleotide sequence ID" value="NZ_CP025791.1"/>
</dbReference>
<name>A0A2K9PKA9_9FLAO</name>
<dbReference type="InterPro" id="IPR003136">
    <property type="entry name" value="Cytidylate_kin"/>
</dbReference>
<evidence type="ECO:0000256" key="4">
    <source>
        <dbReference type="ARBA" id="ARBA00022777"/>
    </source>
</evidence>
<keyword evidence="4 8" id="KW-0418">Kinase</keyword>
<dbReference type="Gene3D" id="3.40.50.300">
    <property type="entry name" value="P-loop containing nucleotide triphosphate hydrolases"/>
    <property type="match status" value="1"/>
</dbReference>
<dbReference type="OrthoDB" id="9807434at2"/>
<dbReference type="GO" id="GO:0006220">
    <property type="term" value="P:pyrimidine nucleotide metabolic process"/>
    <property type="evidence" value="ECO:0007669"/>
    <property type="project" value="UniProtKB-UniRule"/>
</dbReference>
<dbReference type="GO" id="GO:0036431">
    <property type="term" value="F:dCMP kinase activity"/>
    <property type="evidence" value="ECO:0007669"/>
    <property type="project" value="InterPro"/>
</dbReference>
<comment type="subcellular location">
    <subcellularLocation>
        <location evidence="8">Cytoplasm</location>
    </subcellularLocation>
</comment>
<evidence type="ECO:0000259" key="9">
    <source>
        <dbReference type="Pfam" id="PF02224"/>
    </source>
</evidence>
<evidence type="ECO:0000256" key="8">
    <source>
        <dbReference type="HAMAP-Rule" id="MF_00238"/>
    </source>
</evidence>
<comment type="catalytic activity">
    <reaction evidence="6 8">
        <text>dCMP + ATP = dCDP + ADP</text>
        <dbReference type="Rhea" id="RHEA:25094"/>
        <dbReference type="ChEBI" id="CHEBI:30616"/>
        <dbReference type="ChEBI" id="CHEBI:57566"/>
        <dbReference type="ChEBI" id="CHEBI:58593"/>
        <dbReference type="ChEBI" id="CHEBI:456216"/>
        <dbReference type="EC" id="2.7.4.25"/>
    </reaction>
</comment>
<gene>
    <name evidence="8" type="primary">cmk</name>
    <name evidence="10" type="ORF">C1H87_01600</name>
</gene>
<evidence type="ECO:0000256" key="6">
    <source>
        <dbReference type="ARBA" id="ARBA00047615"/>
    </source>
</evidence>
<keyword evidence="2 8" id="KW-0808">Transferase</keyword>